<feature type="signal peptide" evidence="8">
    <location>
        <begin position="1"/>
        <end position="25"/>
    </location>
</feature>
<keyword evidence="5 6" id="KW-0408">Iron</keyword>
<dbReference type="Pfam" id="PF01322">
    <property type="entry name" value="Cytochrom_C_2"/>
    <property type="match status" value="1"/>
</dbReference>
<evidence type="ECO:0000256" key="4">
    <source>
        <dbReference type="ARBA" id="ARBA00022982"/>
    </source>
</evidence>
<organism evidence="9 10">
    <name type="scientific">Thiothrix eikelboomii</name>
    <dbReference type="NCBI Taxonomy" id="92487"/>
    <lineage>
        <taxon>Bacteria</taxon>
        <taxon>Pseudomonadati</taxon>
        <taxon>Pseudomonadota</taxon>
        <taxon>Gammaproteobacteria</taxon>
        <taxon>Thiotrichales</taxon>
        <taxon>Thiotrichaceae</taxon>
        <taxon>Thiothrix</taxon>
    </lineage>
</organism>
<dbReference type="InterPro" id="IPR010980">
    <property type="entry name" value="Cyt_c/b562"/>
</dbReference>
<dbReference type="SUPFAM" id="SSF47175">
    <property type="entry name" value="Cytochromes"/>
    <property type="match status" value="1"/>
</dbReference>
<keyword evidence="2 7" id="KW-0349">Heme</keyword>
<dbReference type="Proteomes" id="UP000190460">
    <property type="component" value="Unassembled WGS sequence"/>
</dbReference>
<keyword evidence="3 6" id="KW-0479">Metal-binding</keyword>
<dbReference type="Gene3D" id="1.20.120.10">
    <property type="entry name" value="Cytochrome c/b562"/>
    <property type="match status" value="1"/>
</dbReference>
<dbReference type="GO" id="GO:0005506">
    <property type="term" value="F:iron ion binding"/>
    <property type="evidence" value="ECO:0007669"/>
    <property type="project" value="InterPro"/>
</dbReference>
<reference evidence="9 10" key="1">
    <citation type="submission" date="2017-02" db="EMBL/GenBank/DDBJ databases">
        <authorList>
            <person name="Peterson S.W."/>
        </authorList>
    </citation>
    <scope>NUCLEOTIDE SEQUENCE [LARGE SCALE GENOMIC DNA]</scope>
    <source>
        <strain evidence="9 10">ATCC 49788</strain>
    </source>
</reference>
<protein>
    <submittedName>
        <fullName evidence="9">Cytochrome c556</fullName>
    </submittedName>
</protein>
<feature type="chain" id="PRO_5013205068" evidence="8">
    <location>
        <begin position="26"/>
        <end position="154"/>
    </location>
</feature>
<dbReference type="PROSITE" id="PS51009">
    <property type="entry name" value="CYTCII"/>
    <property type="match status" value="1"/>
</dbReference>
<feature type="binding site" description="covalent" evidence="7">
    <location>
        <position position="146"/>
    </location>
    <ligand>
        <name>heme c</name>
        <dbReference type="ChEBI" id="CHEBI:61717"/>
    </ligand>
</feature>
<keyword evidence="10" id="KW-1185">Reference proteome</keyword>
<dbReference type="EMBL" id="FUYB01000001">
    <property type="protein sequence ID" value="SKA68440.1"/>
    <property type="molecule type" value="Genomic_DNA"/>
</dbReference>
<evidence type="ECO:0000313" key="10">
    <source>
        <dbReference type="Proteomes" id="UP000190460"/>
    </source>
</evidence>
<dbReference type="InterPro" id="IPR002321">
    <property type="entry name" value="Cyt_c_II"/>
</dbReference>
<dbReference type="STRING" id="92487.SAMN02745130_00289"/>
<feature type="binding site" description="covalent" evidence="7">
    <location>
        <position position="143"/>
    </location>
    <ligand>
        <name>heme c</name>
        <dbReference type="ChEBI" id="CHEBI:61717"/>
    </ligand>
</feature>
<keyword evidence="4" id="KW-0249">Electron transport</keyword>
<sequence>MKLGKTALIAGAFLSAAMVMTTLSAATPQENAIEYRQAAYTMIRNHFGPMGAMVKGEVEFNAEAFAKNAQAVATLSQFPLNGFIEGSYEGDTAAKPEIAAKMEDFKAKMETFKVEAANLAKAAEGSSDLAALKPQFAKVAESCKACHDIYREKD</sequence>
<keyword evidence="1" id="KW-0813">Transport</keyword>
<evidence type="ECO:0000256" key="6">
    <source>
        <dbReference type="PIRSR" id="PIRSR000027-1"/>
    </source>
</evidence>
<comment type="PTM">
    <text evidence="7">Binds 1 heme group per subunit.</text>
</comment>
<dbReference type="GO" id="GO:0022900">
    <property type="term" value="P:electron transport chain"/>
    <property type="evidence" value="ECO:0007669"/>
    <property type="project" value="InterPro"/>
</dbReference>
<dbReference type="GO" id="GO:0042597">
    <property type="term" value="C:periplasmic space"/>
    <property type="evidence" value="ECO:0007669"/>
    <property type="project" value="InterPro"/>
</dbReference>
<proteinExistence type="predicted"/>
<dbReference type="GO" id="GO:0020037">
    <property type="term" value="F:heme binding"/>
    <property type="evidence" value="ECO:0007669"/>
    <property type="project" value="InterPro"/>
</dbReference>
<evidence type="ECO:0000313" key="9">
    <source>
        <dbReference type="EMBL" id="SKA68440.1"/>
    </source>
</evidence>
<gene>
    <name evidence="9" type="ORF">SAMN02745130_00289</name>
</gene>
<keyword evidence="8" id="KW-0732">Signal</keyword>
<evidence type="ECO:0000256" key="8">
    <source>
        <dbReference type="SAM" id="SignalP"/>
    </source>
</evidence>
<dbReference type="PIRSF" id="PIRSF000027">
    <property type="entry name" value="Cytc_c_prime"/>
    <property type="match status" value="1"/>
</dbReference>
<name>A0A1T4VTW7_9GAMM</name>
<accession>A0A1T4VTW7</accession>
<feature type="binding site" description="axial binding residue" evidence="6">
    <location>
        <position position="147"/>
    </location>
    <ligand>
        <name>heme c</name>
        <dbReference type="ChEBI" id="CHEBI:61717"/>
    </ligand>
    <ligandPart>
        <name>Fe</name>
        <dbReference type="ChEBI" id="CHEBI:18248"/>
    </ligandPart>
</feature>
<dbReference type="InterPro" id="IPR012127">
    <property type="entry name" value="Cyt_c_prime"/>
</dbReference>
<evidence type="ECO:0000256" key="5">
    <source>
        <dbReference type="ARBA" id="ARBA00023004"/>
    </source>
</evidence>
<evidence type="ECO:0000256" key="7">
    <source>
        <dbReference type="PIRSR" id="PIRSR000027-2"/>
    </source>
</evidence>
<dbReference type="GO" id="GO:0009055">
    <property type="term" value="F:electron transfer activity"/>
    <property type="evidence" value="ECO:0007669"/>
    <property type="project" value="InterPro"/>
</dbReference>
<evidence type="ECO:0000256" key="1">
    <source>
        <dbReference type="ARBA" id="ARBA00022448"/>
    </source>
</evidence>
<evidence type="ECO:0000256" key="2">
    <source>
        <dbReference type="ARBA" id="ARBA00022617"/>
    </source>
</evidence>
<dbReference type="OrthoDB" id="5520910at2"/>
<dbReference type="AlphaFoldDB" id="A0A1T4VTW7"/>
<dbReference type="RefSeq" id="WP_078920791.1">
    <property type="nucleotide sequence ID" value="NZ_FUYB01000001.1"/>
</dbReference>
<evidence type="ECO:0000256" key="3">
    <source>
        <dbReference type="ARBA" id="ARBA00022723"/>
    </source>
</evidence>